<feature type="compositionally biased region" description="Polar residues" evidence="1">
    <location>
        <begin position="124"/>
        <end position="136"/>
    </location>
</feature>
<evidence type="ECO:0000313" key="4">
    <source>
        <dbReference type="Proteomes" id="UP000799118"/>
    </source>
</evidence>
<evidence type="ECO:0000256" key="1">
    <source>
        <dbReference type="SAM" id="MobiDB-lite"/>
    </source>
</evidence>
<keyword evidence="4" id="KW-1185">Reference proteome</keyword>
<reference evidence="3" key="1">
    <citation type="journal article" date="2019" name="Environ. Microbiol.">
        <title>Fungal ecological strategies reflected in gene transcription - a case study of two litter decomposers.</title>
        <authorList>
            <person name="Barbi F."/>
            <person name="Kohler A."/>
            <person name="Barry K."/>
            <person name="Baskaran P."/>
            <person name="Daum C."/>
            <person name="Fauchery L."/>
            <person name="Ihrmark K."/>
            <person name="Kuo A."/>
            <person name="LaButti K."/>
            <person name="Lipzen A."/>
            <person name="Morin E."/>
            <person name="Grigoriev I.V."/>
            <person name="Henrissat B."/>
            <person name="Lindahl B."/>
            <person name="Martin F."/>
        </authorList>
    </citation>
    <scope>NUCLEOTIDE SEQUENCE</scope>
    <source>
        <strain evidence="3">JB14</strain>
    </source>
</reference>
<gene>
    <name evidence="3" type="ORF">BT96DRAFT_1098208</name>
</gene>
<evidence type="ECO:0000259" key="2">
    <source>
        <dbReference type="Pfam" id="PF20415"/>
    </source>
</evidence>
<feature type="domain" description="DUF6699" evidence="2">
    <location>
        <begin position="351"/>
        <end position="440"/>
    </location>
</feature>
<name>A0A6A4HUB9_9AGAR</name>
<dbReference type="OrthoDB" id="3242468at2759"/>
<proteinExistence type="predicted"/>
<accession>A0A6A4HUB9</accession>
<dbReference type="Pfam" id="PF20415">
    <property type="entry name" value="DUF6699"/>
    <property type="match status" value="1"/>
</dbReference>
<dbReference type="Proteomes" id="UP000799118">
    <property type="component" value="Unassembled WGS sequence"/>
</dbReference>
<feature type="region of interest" description="Disordered" evidence="1">
    <location>
        <begin position="98"/>
        <end position="205"/>
    </location>
</feature>
<dbReference type="AlphaFoldDB" id="A0A6A4HUB9"/>
<evidence type="ECO:0000313" key="3">
    <source>
        <dbReference type="EMBL" id="KAE9400285.1"/>
    </source>
</evidence>
<organism evidence="3 4">
    <name type="scientific">Gymnopus androsaceus JB14</name>
    <dbReference type="NCBI Taxonomy" id="1447944"/>
    <lineage>
        <taxon>Eukaryota</taxon>
        <taxon>Fungi</taxon>
        <taxon>Dikarya</taxon>
        <taxon>Basidiomycota</taxon>
        <taxon>Agaricomycotina</taxon>
        <taxon>Agaricomycetes</taxon>
        <taxon>Agaricomycetidae</taxon>
        <taxon>Agaricales</taxon>
        <taxon>Marasmiineae</taxon>
        <taxon>Omphalotaceae</taxon>
        <taxon>Gymnopus</taxon>
    </lineage>
</organism>
<protein>
    <recommendedName>
        <fullName evidence="2">DUF6699 domain-containing protein</fullName>
    </recommendedName>
</protein>
<dbReference type="InterPro" id="IPR046522">
    <property type="entry name" value="DUF6699"/>
</dbReference>
<feature type="compositionally biased region" description="Low complexity" evidence="1">
    <location>
        <begin position="102"/>
        <end position="115"/>
    </location>
</feature>
<sequence length="444" mass="48622">MAFSVLGRGGTETEMRQIPQTVPIYLATGQNVPSTVQAYLAAQARAQAEAQARMPNRRRLHAQQGIRSHMDQGCRLFDTIPYDENAARAAANEFDPSIPIPRLSTISESGSSIRSRTSRDRTLPATTDNRNRTQSMPPSPVASNDDAGAGTTGIGNGPVIPGPPPASYGVTRTNSGSRRLHGHETSSGRNSGEAHVAGNVGRTSTESMREKLIPPVPGAIPAPAIPQQPLGIFRQFTQRMHRRNSNSNPAPRPPAPVIPHDHSRTHSHFIPRPTLAIIPPPLFVPPPPTEHRVRHHVSFINPNQRQAPKHAPSVRDYVRLRLYYISRGPRSHCCRSSNLLRSESSTSPISVRCKPSDSVPTSKSKTDALPADILSEPATEPPTKGTLQLVCERFPWTVTVYGGYAKDCIARTPRRSASTDARDRVITNNDVLYALYHILKVQRY</sequence>
<dbReference type="EMBL" id="ML769458">
    <property type="protein sequence ID" value="KAE9400285.1"/>
    <property type="molecule type" value="Genomic_DNA"/>
</dbReference>
<feature type="region of interest" description="Disordered" evidence="1">
    <location>
        <begin position="345"/>
        <end position="384"/>
    </location>
</feature>